<comment type="caution">
    <text evidence="1">The sequence shown here is derived from an EMBL/GenBank/DDBJ whole genome shotgun (WGS) entry which is preliminary data.</text>
</comment>
<name>A0ACC1TA05_9APHY</name>
<dbReference type="Proteomes" id="UP001148662">
    <property type="component" value="Unassembled WGS sequence"/>
</dbReference>
<sequence>MGRRERVLINDHRAHGGGYGQGSAAPFHSEAPSPAPSSSTRTTSTVSGMFGAFRPTSKVQVGLLWKVPWKLSRTRKANARARLKKVDSVIEAVQASGVQCKALTEALALPKEHEMPAKDKYTVYSPHEKGYRKGIHKVPKWTRLTQRTNPKGF</sequence>
<keyword evidence="2" id="KW-1185">Reference proteome</keyword>
<protein>
    <submittedName>
        <fullName evidence="1">Uncharacterized protein</fullName>
    </submittedName>
</protein>
<reference evidence="1" key="1">
    <citation type="submission" date="2022-07" db="EMBL/GenBank/DDBJ databases">
        <title>Genome Sequence of Phlebia brevispora.</title>
        <authorList>
            <person name="Buettner E."/>
        </authorList>
    </citation>
    <scope>NUCLEOTIDE SEQUENCE</scope>
    <source>
        <strain evidence="1">MPL23</strain>
    </source>
</reference>
<accession>A0ACC1TA05</accession>
<gene>
    <name evidence="1" type="ORF">NM688_g1910</name>
</gene>
<dbReference type="EMBL" id="JANHOG010000224">
    <property type="protein sequence ID" value="KAJ3556645.1"/>
    <property type="molecule type" value="Genomic_DNA"/>
</dbReference>
<organism evidence="1 2">
    <name type="scientific">Phlebia brevispora</name>
    <dbReference type="NCBI Taxonomy" id="194682"/>
    <lineage>
        <taxon>Eukaryota</taxon>
        <taxon>Fungi</taxon>
        <taxon>Dikarya</taxon>
        <taxon>Basidiomycota</taxon>
        <taxon>Agaricomycotina</taxon>
        <taxon>Agaricomycetes</taxon>
        <taxon>Polyporales</taxon>
        <taxon>Meruliaceae</taxon>
        <taxon>Phlebia</taxon>
    </lineage>
</organism>
<evidence type="ECO:0000313" key="2">
    <source>
        <dbReference type="Proteomes" id="UP001148662"/>
    </source>
</evidence>
<evidence type="ECO:0000313" key="1">
    <source>
        <dbReference type="EMBL" id="KAJ3556645.1"/>
    </source>
</evidence>
<proteinExistence type="predicted"/>